<dbReference type="AlphaFoldDB" id="A0A1V9XVH5"/>
<keyword evidence="3" id="KW-0963">Cytoplasm</keyword>
<keyword evidence="5" id="KW-0143">Chaperone</keyword>
<keyword evidence="4 7" id="KW-0694">RNA-binding</keyword>
<dbReference type="SUPFAM" id="SSF46565">
    <property type="entry name" value="Chaperone J-domain"/>
    <property type="match status" value="1"/>
</dbReference>
<dbReference type="InterPro" id="IPR052094">
    <property type="entry name" value="Pre-mRNA-splicing_ERAD"/>
</dbReference>
<dbReference type="PANTHER" id="PTHR44313:SF1">
    <property type="entry name" value="DNAJ HOMOLOG SUBFAMILY C MEMBER 17"/>
    <property type="match status" value="1"/>
</dbReference>
<evidence type="ECO:0000256" key="6">
    <source>
        <dbReference type="ARBA" id="ARBA00023242"/>
    </source>
</evidence>
<keyword evidence="13" id="KW-1185">Reference proteome</keyword>
<feature type="coiled-coil region" evidence="8">
    <location>
        <begin position="79"/>
        <end position="157"/>
    </location>
</feature>
<evidence type="ECO:0000256" key="3">
    <source>
        <dbReference type="ARBA" id="ARBA00022490"/>
    </source>
</evidence>
<comment type="subcellular location">
    <subcellularLocation>
        <location evidence="2">Cytoplasm</location>
    </subcellularLocation>
    <subcellularLocation>
        <location evidence="1">Nucleus</location>
    </subcellularLocation>
</comment>
<evidence type="ECO:0000256" key="9">
    <source>
        <dbReference type="SAM" id="MobiDB-lite"/>
    </source>
</evidence>
<dbReference type="InterPro" id="IPR034254">
    <property type="entry name" value="DNAJC17_RRM"/>
</dbReference>
<evidence type="ECO:0000313" key="12">
    <source>
        <dbReference type="EMBL" id="OQR77423.1"/>
    </source>
</evidence>
<evidence type="ECO:0000256" key="7">
    <source>
        <dbReference type="PROSITE-ProRule" id="PRU00176"/>
    </source>
</evidence>
<accession>A0A1V9XVH5</accession>
<dbReference type="PRINTS" id="PR00625">
    <property type="entry name" value="JDOMAIN"/>
</dbReference>
<evidence type="ECO:0000259" key="10">
    <source>
        <dbReference type="PROSITE" id="PS50076"/>
    </source>
</evidence>
<dbReference type="InterPro" id="IPR035979">
    <property type="entry name" value="RBD_domain_sf"/>
</dbReference>
<gene>
    <name evidence="12" type="ORF">BIW11_00440</name>
</gene>
<organism evidence="12 13">
    <name type="scientific">Tropilaelaps mercedesae</name>
    <dbReference type="NCBI Taxonomy" id="418985"/>
    <lineage>
        <taxon>Eukaryota</taxon>
        <taxon>Metazoa</taxon>
        <taxon>Ecdysozoa</taxon>
        <taxon>Arthropoda</taxon>
        <taxon>Chelicerata</taxon>
        <taxon>Arachnida</taxon>
        <taxon>Acari</taxon>
        <taxon>Parasitiformes</taxon>
        <taxon>Mesostigmata</taxon>
        <taxon>Gamasina</taxon>
        <taxon>Dermanyssoidea</taxon>
        <taxon>Laelapidae</taxon>
        <taxon>Tropilaelaps</taxon>
    </lineage>
</organism>
<dbReference type="EMBL" id="MNPL01003561">
    <property type="protein sequence ID" value="OQR77423.1"/>
    <property type="molecule type" value="Genomic_DNA"/>
</dbReference>
<dbReference type="Pfam" id="PF00076">
    <property type="entry name" value="RRM_1"/>
    <property type="match status" value="1"/>
</dbReference>
<dbReference type="CDD" id="cd06257">
    <property type="entry name" value="DnaJ"/>
    <property type="match status" value="1"/>
</dbReference>
<dbReference type="FunCoup" id="A0A1V9XVH5">
    <property type="interactions" value="1340"/>
</dbReference>
<evidence type="ECO:0000256" key="8">
    <source>
        <dbReference type="SAM" id="Coils"/>
    </source>
</evidence>
<dbReference type="InParanoid" id="A0A1V9XVH5"/>
<evidence type="ECO:0000259" key="11">
    <source>
        <dbReference type="PROSITE" id="PS50102"/>
    </source>
</evidence>
<dbReference type="Gene3D" id="3.30.70.330">
    <property type="match status" value="1"/>
</dbReference>
<evidence type="ECO:0000313" key="13">
    <source>
        <dbReference type="Proteomes" id="UP000192247"/>
    </source>
</evidence>
<keyword evidence="8" id="KW-0175">Coiled coil</keyword>
<feature type="domain" description="J" evidence="10">
    <location>
        <begin position="15"/>
        <end position="80"/>
    </location>
</feature>
<dbReference type="Gene3D" id="1.10.287.110">
    <property type="entry name" value="DnaJ domain"/>
    <property type="match status" value="1"/>
</dbReference>
<dbReference type="InterPro" id="IPR000504">
    <property type="entry name" value="RRM_dom"/>
</dbReference>
<dbReference type="CDD" id="cd12429">
    <property type="entry name" value="RRM_DNAJC17"/>
    <property type="match status" value="1"/>
</dbReference>
<dbReference type="Pfam" id="PF00226">
    <property type="entry name" value="DnaJ"/>
    <property type="match status" value="1"/>
</dbReference>
<proteinExistence type="predicted"/>
<dbReference type="SMART" id="SM00271">
    <property type="entry name" value="DnaJ"/>
    <property type="match status" value="1"/>
</dbReference>
<dbReference type="InterPro" id="IPR012677">
    <property type="entry name" value="Nucleotide-bd_a/b_plait_sf"/>
</dbReference>
<protein>
    <submittedName>
        <fullName evidence="12">DnaJsubfamily C member 17-like</fullName>
    </submittedName>
</protein>
<dbReference type="GO" id="GO:0003723">
    <property type="term" value="F:RNA binding"/>
    <property type="evidence" value="ECO:0007669"/>
    <property type="project" value="UniProtKB-UniRule"/>
</dbReference>
<dbReference type="GO" id="GO:0000390">
    <property type="term" value="P:spliceosomal complex disassembly"/>
    <property type="evidence" value="ECO:0007669"/>
    <property type="project" value="TreeGrafter"/>
</dbReference>
<feature type="region of interest" description="Disordered" evidence="9">
    <location>
        <begin position="235"/>
        <end position="270"/>
    </location>
</feature>
<keyword evidence="6" id="KW-0539">Nucleus</keyword>
<evidence type="ECO:0000256" key="5">
    <source>
        <dbReference type="ARBA" id="ARBA00023186"/>
    </source>
</evidence>
<dbReference type="STRING" id="418985.A0A1V9XVH5"/>
<evidence type="ECO:0000256" key="2">
    <source>
        <dbReference type="ARBA" id="ARBA00004496"/>
    </source>
</evidence>
<dbReference type="PANTHER" id="PTHR44313">
    <property type="entry name" value="DNAJ HOMOLOG SUBFAMILY C MEMBER 17"/>
    <property type="match status" value="1"/>
</dbReference>
<dbReference type="GO" id="GO:0005737">
    <property type="term" value="C:cytoplasm"/>
    <property type="evidence" value="ECO:0007669"/>
    <property type="project" value="UniProtKB-SubCell"/>
</dbReference>
<dbReference type="PROSITE" id="PS50102">
    <property type="entry name" value="RRM"/>
    <property type="match status" value="1"/>
</dbReference>
<dbReference type="InterPro" id="IPR036869">
    <property type="entry name" value="J_dom_sf"/>
</dbReference>
<dbReference type="PROSITE" id="PS50076">
    <property type="entry name" value="DNAJ_2"/>
    <property type="match status" value="1"/>
</dbReference>
<comment type="caution">
    <text evidence="12">The sequence shown here is derived from an EMBL/GenBank/DDBJ whole genome shotgun (WGS) entry which is preliminary data.</text>
</comment>
<name>A0A1V9XVH5_9ACAR</name>
<dbReference type="OrthoDB" id="259708at2759"/>
<reference evidence="12 13" key="1">
    <citation type="journal article" date="2017" name="Gigascience">
        <title>Draft genome of the honey bee ectoparasitic mite, Tropilaelaps mercedesae, is shaped by the parasitic life history.</title>
        <authorList>
            <person name="Dong X."/>
            <person name="Armstrong S.D."/>
            <person name="Xia D."/>
            <person name="Makepeace B.L."/>
            <person name="Darby A.C."/>
            <person name="Kadowaki T."/>
        </authorList>
    </citation>
    <scope>NUCLEOTIDE SEQUENCE [LARGE SCALE GENOMIC DNA]</scope>
    <source>
        <strain evidence="12">Wuxi-XJTLU</strain>
    </source>
</reference>
<dbReference type="InterPro" id="IPR001623">
    <property type="entry name" value="DnaJ_domain"/>
</dbReference>
<sequence length="294" mass="33378">MAADKKKTIELMKLDLYGLLGILSDAAEKDIKSAYRKKALQYHPDKNPDNPKAAQLFQQLTDALEILADPLTRATYDKLLRAKENAALQQRELDAKRRKLKEDLEAREKGVQDVKASEEELARQLQRDIERLRTEGSKILQEENRRMQELVREELARARQQATDEVECPRLKIKWNPKLGRYDDTELERLLKRHGRIVTLAVSKKKPGSAMVEFEEARSAQSALRYEKGLSTNPLTLSWASGSGPREPQASASVTAMFPSSDSSQRSVQDDLDFESMVLAKMRAKAQEQKVDSA</sequence>
<dbReference type="GO" id="GO:0005681">
    <property type="term" value="C:spliceosomal complex"/>
    <property type="evidence" value="ECO:0007669"/>
    <property type="project" value="TreeGrafter"/>
</dbReference>
<evidence type="ECO:0000256" key="1">
    <source>
        <dbReference type="ARBA" id="ARBA00004123"/>
    </source>
</evidence>
<dbReference type="Proteomes" id="UP000192247">
    <property type="component" value="Unassembled WGS sequence"/>
</dbReference>
<feature type="domain" description="RRM" evidence="11">
    <location>
        <begin position="169"/>
        <end position="242"/>
    </location>
</feature>
<evidence type="ECO:0000256" key="4">
    <source>
        <dbReference type="ARBA" id="ARBA00022884"/>
    </source>
</evidence>
<dbReference type="SUPFAM" id="SSF54928">
    <property type="entry name" value="RNA-binding domain, RBD"/>
    <property type="match status" value="1"/>
</dbReference>